<keyword evidence="3" id="KW-0119">Carbohydrate metabolism</keyword>
<keyword evidence="3" id="KW-0859">Xylose metabolism</keyword>
<evidence type="ECO:0000313" key="5">
    <source>
        <dbReference type="Proteomes" id="UP000315215"/>
    </source>
</evidence>
<proteinExistence type="inferred from homology"/>
<dbReference type="GO" id="GO:0042732">
    <property type="term" value="P:D-xylose metabolic process"/>
    <property type="evidence" value="ECO:0007669"/>
    <property type="project" value="UniProtKB-KW"/>
</dbReference>
<gene>
    <name evidence="4" type="ORF">FN924_18580</name>
</gene>
<protein>
    <submittedName>
        <fullName evidence="4">ROK family transcriptional regulator</fullName>
    </submittedName>
</protein>
<dbReference type="Pfam" id="PF00480">
    <property type="entry name" value="ROK"/>
    <property type="match status" value="1"/>
</dbReference>
<sequence length="392" mass="42664">MRQPVGGNSDSMKRLNRSTVLHAIHRYKPISKAELVPITKLTFATVSNIVQELMESEWIVEAGYGQSSGGRKPILYQLADERYHVISVDIAVASTTAALINVSGEVVYAESEHHVRKEDGTFQVDLGTIYELVDSVFEKTLPNKQEVIGIGIASPGPLHAEKGVLLSPPNLTGLDGVEIRDLLKTRYGVEARLEKDADAAALGEYWFANRKPNMLYVFADRGTGGGILFNGSIYRGFLNGAGELGHATVDIHGPICRCGNIGCLELYASGIALERNRPSMLMDAIMQEARNGNEVLQKELETVTSYLATGITNAVNMLNPAEVILGGALINGYPPMAESVKNIISERCFTRENGVPDISVSVFQDHAPLIGAAAVILQHVFEHPEQFIRQPK</sequence>
<dbReference type="AlphaFoldDB" id="A0A516KKU6"/>
<dbReference type="InterPro" id="IPR000600">
    <property type="entry name" value="ROK"/>
</dbReference>
<organism evidence="4 5">
    <name type="scientific">Radiobacillus deserti</name>
    <dbReference type="NCBI Taxonomy" id="2594883"/>
    <lineage>
        <taxon>Bacteria</taxon>
        <taxon>Bacillati</taxon>
        <taxon>Bacillota</taxon>
        <taxon>Bacilli</taxon>
        <taxon>Bacillales</taxon>
        <taxon>Bacillaceae</taxon>
        <taxon>Radiobacillus</taxon>
    </lineage>
</organism>
<dbReference type="OrthoDB" id="9796533at2"/>
<dbReference type="RefSeq" id="WP_143897028.1">
    <property type="nucleotide sequence ID" value="NZ_CP041666.1"/>
</dbReference>
<dbReference type="PANTHER" id="PTHR18964">
    <property type="entry name" value="ROK (REPRESSOR, ORF, KINASE) FAMILY"/>
    <property type="match status" value="1"/>
</dbReference>
<evidence type="ECO:0000256" key="3">
    <source>
        <dbReference type="ARBA" id="ARBA00022629"/>
    </source>
</evidence>
<name>A0A516KKU6_9BACI</name>
<dbReference type="Gene3D" id="1.10.10.10">
    <property type="entry name" value="Winged helix-like DNA-binding domain superfamily/Winged helix DNA-binding domain"/>
    <property type="match status" value="1"/>
</dbReference>
<dbReference type="InterPro" id="IPR036388">
    <property type="entry name" value="WH-like_DNA-bd_sf"/>
</dbReference>
<dbReference type="Proteomes" id="UP000315215">
    <property type="component" value="Chromosome"/>
</dbReference>
<evidence type="ECO:0000313" key="4">
    <source>
        <dbReference type="EMBL" id="QDP41998.1"/>
    </source>
</evidence>
<dbReference type="Gene3D" id="3.30.420.40">
    <property type="match status" value="2"/>
</dbReference>
<keyword evidence="5" id="KW-1185">Reference proteome</keyword>
<evidence type="ECO:0000256" key="1">
    <source>
        <dbReference type="ARBA" id="ARBA00002486"/>
    </source>
</evidence>
<comment type="function">
    <text evidence="1">Transcriptional repressor of xylose-utilizing enzymes.</text>
</comment>
<evidence type="ECO:0000256" key="2">
    <source>
        <dbReference type="ARBA" id="ARBA00006479"/>
    </source>
</evidence>
<accession>A0A516KKU6</accession>
<dbReference type="PANTHER" id="PTHR18964:SF149">
    <property type="entry name" value="BIFUNCTIONAL UDP-N-ACETYLGLUCOSAMINE 2-EPIMERASE_N-ACETYLMANNOSAMINE KINASE"/>
    <property type="match status" value="1"/>
</dbReference>
<comment type="similarity">
    <text evidence="2">Belongs to the ROK (NagC/XylR) family.</text>
</comment>
<dbReference type="EMBL" id="CP041666">
    <property type="protein sequence ID" value="QDP41998.1"/>
    <property type="molecule type" value="Genomic_DNA"/>
</dbReference>
<dbReference type="SUPFAM" id="SSF53067">
    <property type="entry name" value="Actin-like ATPase domain"/>
    <property type="match status" value="1"/>
</dbReference>
<dbReference type="InterPro" id="IPR043129">
    <property type="entry name" value="ATPase_NBD"/>
</dbReference>
<dbReference type="KEGG" id="aqt:FN924_18580"/>
<dbReference type="InterPro" id="IPR036390">
    <property type="entry name" value="WH_DNA-bd_sf"/>
</dbReference>
<dbReference type="SUPFAM" id="SSF46785">
    <property type="entry name" value="Winged helix' DNA-binding domain"/>
    <property type="match status" value="1"/>
</dbReference>
<reference evidence="4 5" key="1">
    <citation type="submission" date="2019-07" db="EMBL/GenBank/DDBJ databases">
        <authorList>
            <person name="Li J."/>
        </authorList>
    </citation>
    <scope>NUCLEOTIDE SEQUENCE [LARGE SCALE GENOMIC DNA]</scope>
    <source>
        <strain evidence="4 5">TKL69</strain>
    </source>
</reference>